<protein>
    <submittedName>
        <fullName evidence="1">Uncharacterized protein</fullName>
    </submittedName>
</protein>
<dbReference type="EMBL" id="DYDO01000004">
    <property type="protein sequence ID" value="DBA27303.1"/>
    <property type="molecule type" value="Genomic_DNA"/>
</dbReference>
<keyword evidence="2" id="KW-1185">Reference proteome</keyword>
<reference evidence="1" key="1">
    <citation type="thesis" date="2020" institute="ProQuest LLC" country="789 East Eisenhower Parkway, Ann Arbor, MI, USA">
        <title>Comparative Genomics and Chromosome Evolution.</title>
        <authorList>
            <person name="Mudd A.B."/>
        </authorList>
    </citation>
    <scope>NUCLEOTIDE SEQUENCE</scope>
    <source>
        <strain evidence="1">1538</strain>
        <tissue evidence="1">Blood</tissue>
    </source>
</reference>
<evidence type="ECO:0000313" key="1">
    <source>
        <dbReference type="EMBL" id="DBA27303.1"/>
    </source>
</evidence>
<name>A0AAV3APU7_PYXAD</name>
<organism evidence="1 2">
    <name type="scientific">Pyxicephalus adspersus</name>
    <name type="common">African bullfrog</name>
    <dbReference type="NCBI Taxonomy" id="30357"/>
    <lineage>
        <taxon>Eukaryota</taxon>
        <taxon>Metazoa</taxon>
        <taxon>Chordata</taxon>
        <taxon>Craniata</taxon>
        <taxon>Vertebrata</taxon>
        <taxon>Euteleostomi</taxon>
        <taxon>Amphibia</taxon>
        <taxon>Batrachia</taxon>
        <taxon>Anura</taxon>
        <taxon>Neobatrachia</taxon>
        <taxon>Ranoidea</taxon>
        <taxon>Pyxicephalidae</taxon>
        <taxon>Pyxicephalinae</taxon>
        <taxon>Pyxicephalus</taxon>
    </lineage>
</organism>
<proteinExistence type="predicted"/>
<evidence type="ECO:0000313" key="2">
    <source>
        <dbReference type="Proteomes" id="UP001181693"/>
    </source>
</evidence>
<comment type="caution">
    <text evidence="1">The sequence shown here is derived from an EMBL/GenBank/DDBJ whole genome shotgun (WGS) entry which is preliminary data.</text>
</comment>
<dbReference type="AlphaFoldDB" id="A0AAV3APU7"/>
<gene>
    <name evidence="1" type="ORF">GDO54_011465</name>
</gene>
<dbReference type="Proteomes" id="UP001181693">
    <property type="component" value="Unassembled WGS sequence"/>
</dbReference>
<sequence>MYKNKTGVSTQRGNLRRRCQQSRLKLIRGKVTEHYPRVNPLKILLIPLFSLLRSCTSTLLGLKTITRFFIFSKLPHSLNIRQI</sequence>
<accession>A0AAV3APU7</accession>